<dbReference type="RefSeq" id="WP_124317917.1">
    <property type="nucleotide sequence ID" value="NZ_AP028155.1"/>
</dbReference>
<sequence>MRNTILLILLMSVLFACSDDDNGGFDVEINEDMFSFTPTEGGAIMRYNLADRRVNKVSVEYTDEFGESVYKIADYSVDTLLLDGFNQAHTEIPVKVAFLDKNENASKALHFTFDTRPSSLYTFFDEVAVNPYWNGFQLVFNLEGRAEGSASVYFVGTNPTTKERDTLFLENFLLEAGPNVKAFSMTDSQIQDSYTVVVTTEDNRQRIVRKQVWNDVVGAKRVLIPNANFELLDPFHKIITEPYSTADWRRPGALGAEYLFDGDVKGTRAAEYFKAGNATPPFTFLAGPNALNREGNECYFVLDIKEPAIVGELRFYMRIKDGYAVNSQFDNDYFTKLPCNIQVYAWTGEGDYDPVTNSGTNDDWEHIGSFEQDPNATLIDRWYINPTNNQVDEVKTIAALNAVGPYYISIALPFEDKEYRFFKLEFRETYVDLYNPSYNHNNNNNVTFHELEVYGQK</sequence>
<dbReference type="EMBL" id="JACIES010000004">
    <property type="protein sequence ID" value="MBB4026209.1"/>
    <property type="molecule type" value="Genomic_DNA"/>
</dbReference>
<feature type="signal peptide" evidence="1">
    <location>
        <begin position="1"/>
        <end position="18"/>
    </location>
</feature>
<dbReference type="GeneID" id="93102385"/>
<feature type="chain" id="PRO_5030667750" description="DUF4959 domain-containing protein" evidence="1">
    <location>
        <begin position="19"/>
        <end position="457"/>
    </location>
</feature>
<evidence type="ECO:0000313" key="3">
    <source>
        <dbReference type="Proteomes" id="UP000546007"/>
    </source>
</evidence>
<evidence type="ECO:0008006" key="4">
    <source>
        <dbReference type="Google" id="ProtNLM"/>
    </source>
</evidence>
<reference evidence="2 3" key="1">
    <citation type="submission" date="2020-08" db="EMBL/GenBank/DDBJ databases">
        <title>Genomic Encyclopedia of Type Strains, Phase IV (KMG-IV): sequencing the most valuable type-strain genomes for metagenomic binning, comparative biology and taxonomic classification.</title>
        <authorList>
            <person name="Goeker M."/>
        </authorList>
    </citation>
    <scope>NUCLEOTIDE SEQUENCE [LARGE SCALE GENOMIC DNA]</scope>
    <source>
        <strain evidence="2 3">DSM 105721</strain>
    </source>
</reference>
<dbReference type="PROSITE" id="PS51257">
    <property type="entry name" value="PROKAR_LIPOPROTEIN"/>
    <property type="match status" value="1"/>
</dbReference>
<dbReference type="OrthoDB" id="1094550at2"/>
<keyword evidence="1" id="KW-0732">Signal</keyword>
<dbReference type="Proteomes" id="UP000546007">
    <property type="component" value="Unassembled WGS sequence"/>
</dbReference>
<accession>A0A7W6MYN8</accession>
<keyword evidence="3" id="KW-1185">Reference proteome</keyword>
<dbReference type="AlphaFoldDB" id="A0A7W6MYN8"/>
<evidence type="ECO:0000313" key="2">
    <source>
        <dbReference type="EMBL" id="MBB4026209.1"/>
    </source>
</evidence>
<protein>
    <recommendedName>
        <fullName evidence="4">DUF4959 domain-containing protein</fullName>
    </recommendedName>
</protein>
<name>A0A7W6MYN8_9BACT</name>
<organism evidence="2 3">
    <name type="scientific">Butyricimonas faecihominis</name>
    <dbReference type="NCBI Taxonomy" id="1472416"/>
    <lineage>
        <taxon>Bacteria</taxon>
        <taxon>Pseudomonadati</taxon>
        <taxon>Bacteroidota</taxon>
        <taxon>Bacteroidia</taxon>
        <taxon>Bacteroidales</taxon>
        <taxon>Odoribacteraceae</taxon>
        <taxon>Butyricimonas</taxon>
    </lineage>
</organism>
<evidence type="ECO:0000256" key="1">
    <source>
        <dbReference type="SAM" id="SignalP"/>
    </source>
</evidence>
<comment type="caution">
    <text evidence="2">The sequence shown here is derived from an EMBL/GenBank/DDBJ whole genome shotgun (WGS) entry which is preliminary data.</text>
</comment>
<gene>
    <name evidence="2" type="ORF">GGR14_001999</name>
</gene>
<proteinExistence type="predicted"/>